<name>A0A564KUU0_9ENTR</name>
<evidence type="ECO:0000313" key="2">
    <source>
        <dbReference type="EMBL" id="VUS73134.1"/>
    </source>
</evidence>
<dbReference type="RefSeq" id="WP_080917373.1">
    <property type="nucleotide sequence ID" value="NZ_CABGGW010000026.1"/>
</dbReference>
<feature type="coiled-coil region" evidence="1">
    <location>
        <begin position="7"/>
        <end position="84"/>
    </location>
</feature>
<accession>A0A564KUU0</accession>
<gene>
    <name evidence="2" type="ORF">SB6422_05812</name>
</gene>
<keyword evidence="1" id="KW-0175">Coiled coil</keyword>
<sequence length="94" mass="11043">MSEKLNKKTLDQNINKLELELQKLKSKKKNIRRKEIEHKKFVLGGLVAKYFSVDVDLEFIEDLLKQASEQLNGTNKRINEENLNSNDIAWKDLE</sequence>
<evidence type="ECO:0000256" key="1">
    <source>
        <dbReference type="SAM" id="Coils"/>
    </source>
</evidence>
<organism evidence="2 3">
    <name type="scientific">Klebsiella huaxiensis</name>
    <dbReference type="NCBI Taxonomy" id="2153354"/>
    <lineage>
        <taxon>Bacteria</taxon>
        <taxon>Pseudomonadati</taxon>
        <taxon>Pseudomonadota</taxon>
        <taxon>Gammaproteobacteria</taxon>
        <taxon>Enterobacterales</taxon>
        <taxon>Enterobacteriaceae</taxon>
        <taxon>Klebsiella/Raoultella group</taxon>
        <taxon>Klebsiella</taxon>
    </lineage>
</organism>
<reference evidence="2 3" key="1">
    <citation type="submission" date="2019-07" db="EMBL/GenBank/DDBJ databases">
        <authorList>
            <person name="Brisse S."/>
            <person name="Rodrigues C."/>
            <person name="Thorpe H."/>
        </authorList>
    </citation>
    <scope>NUCLEOTIDE SEQUENCE [LARGE SCALE GENOMIC DNA]</scope>
    <source>
        <strain evidence="2">SB6422</strain>
    </source>
</reference>
<evidence type="ECO:0008006" key="4">
    <source>
        <dbReference type="Google" id="ProtNLM"/>
    </source>
</evidence>
<dbReference type="Proteomes" id="UP000317374">
    <property type="component" value="Unassembled WGS sequence"/>
</dbReference>
<dbReference type="AlphaFoldDB" id="A0A564KUU0"/>
<dbReference type="EMBL" id="CABGGW010000026">
    <property type="protein sequence ID" value="VUS73134.1"/>
    <property type="molecule type" value="Genomic_DNA"/>
</dbReference>
<proteinExistence type="predicted"/>
<evidence type="ECO:0000313" key="3">
    <source>
        <dbReference type="Proteomes" id="UP000317374"/>
    </source>
</evidence>
<protein>
    <recommendedName>
        <fullName evidence="4">Conjugal transfer protein TraD</fullName>
    </recommendedName>
</protein>